<dbReference type="InterPro" id="IPR035965">
    <property type="entry name" value="PAS-like_dom_sf"/>
</dbReference>
<dbReference type="NCBIfam" id="TIGR00229">
    <property type="entry name" value="sensory_box"/>
    <property type="match status" value="1"/>
</dbReference>
<dbReference type="EMBL" id="JAGSOI010000005">
    <property type="protein sequence ID" value="MCM1985873.1"/>
    <property type="molecule type" value="Genomic_DNA"/>
</dbReference>
<dbReference type="PROSITE" id="PS50109">
    <property type="entry name" value="HIS_KIN"/>
    <property type="match status" value="1"/>
</dbReference>
<dbReference type="PANTHER" id="PTHR43047:SF72">
    <property type="entry name" value="OSMOSENSING HISTIDINE PROTEIN KINASE SLN1"/>
    <property type="match status" value="1"/>
</dbReference>
<dbReference type="InterPro" id="IPR000014">
    <property type="entry name" value="PAS"/>
</dbReference>
<evidence type="ECO:0000256" key="3">
    <source>
        <dbReference type="ARBA" id="ARBA00022553"/>
    </source>
</evidence>
<dbReference type="AlphaFoldDB" id="A0A9E5DAZ0"/>
<dbReference type="SUPFAM" id="SSF55785">
    <property type="entry name" value="PYP-like sensor domain (PAS domain)"/>
    <property type="match status" value="1"/>
</dbReference>
<name>A0A9E5DAZ0_9EURY</name>
<evidence type="ECO:0000256" key="6">
    <source>
        <dbReference type="PROSITE-ProRule" id="PRU00169"/>
    </source>
</evidence>
<dbReference type="Gene3D" id="3.40.50.2300">
    <property type="match status" value="1"/>
</dbReference>
<dbReference type="GO" id="GO:0009927">
    <property type="term" value="F:histidine phosphotransfer kinase activity"/>
    <property type="evidence" value="ECO:0007669"/>
    <property type="project" value="TreeGrafter"/>
</dbReference>
<dbReference type="InterPro" id="IPR000700">
    <property type="entry name" value="PAS-assoc_C"/>
</dbReference>
<evidence type="ECO:0000259" key="10">
    <source>
        <dbReference type="PROSITE" id="PS50112"/>
    </source>
</evidence>
<dbReference type="Pfam" id="PF02518">
    <property type="entry name" value="HATPase_c"/>
    <property type="match status" value="1"/>
</dbReference>
<dbReference type="Pfam" id="PF00512">
    <property type="entry name" value="HisKA"/>
    <property type="match status" value="1"/>
</dbReference>
<dbReference type="InterPro" id="IPR013656">
    <property type="entry name" value="PAS_4"/>
</dbReference>
<evidence type="ECO:0000259" key="11">
    <source>
        <dbReference type="PROSITE" id="PS50113"/>
    </source>
</evidence>
<reference evidence="12" key="1">
    <citation type="journal article" date="2021" name="mSystems">
        <title>Bacteria and Archaea Synergistically Convert Glycine Betaine to Biogenic Methane in the Formosa Cold Seep of the South China Sea.</title>
        <authorList>
            <person name="Li L."/>
            <person name="Zhang W."/>
            <person name="Zhang S."/>
            <person name="Song L."/>
            <person name="Sun Q."/>
            <person name="Zhang H."/>
            <person name="Xiang H."/>
            <person name="Dong X."/>
        </authorList>
    </citation>
    <scope>NUCLEOTIDE SEQUENCE</scope>
    <source>
        <strain evidence="12">LLY</strain>
    </source>
</reference>
<keyword evidence="4" id="KW-0808">Transferase</keyword>
<dbReference type="FunFam" id="3.30.565.10:FF:000006">
    <property type="entry name" value="Sensor histidine kinase WalK"/>
    <property type="match status" value="1"/>
</dbReference>
<dbReference type="Pfam" id="PF08448">
    <property type="entry name" value="PAS_4"/>
    <property type="match status" value="1"/>
</dbReference>
<dbReference type="GO" id="GO:0005886">
    <property type="term" value="C:plasma membrane"/>
    <property type="evidence" value="ECO:0007669"/>
    <property type="project" value="TreeGrafter"/>
</dbReference>
<evidence type="ECO:0000256" key="7">
    <source>
        <dbReference type="SAM" id="Coils"/>
    </source>
</evidence>
<dbReference type="PROSITE" id="PS50113">
    <property type="entry name" value="PAC"/>
    <property type="match status" value="1"/>
</dbReference>
<dbReference type="InterPro" id="IPR003594">
    <property type="entry name" value="HATPase_dom"/>
</dbReference>
<evidence type="ECO:0000256" key="2">
    <source>
        <dbReference type="ARBA" id="ARBA00012438"/>
    </source>
</evidence>
<keyword evidence="13" id="KW-1185">Reference proteome</keyword>
<dbReference type="Pfam" id="PF00072">
    <property type="entry name" value="Response_reg"/>
    <property type="match status" value="1"/>
</dbReference>
<dbReference type="SMART" id="SM00448">
    <property type="entry name" value="REC"/>
    <property type="match status" value="1"/>
</dbReference>
<dbReference type="Gene3D" id="1.10.287.130">
    <property type="match status" value="1"/>
</dbReference>
<dbReference type="CDD" id="cd00082">
    <property type="entry name" value="HisKA"/>
    <property type="match status" value="1"/>
</dbReference>
<dbReference type="SUPFAM" id="SSF55874">
    <property type="entry name" value="ATPase domain of HSP90 chaperone/DNA topoisomerase II/histidine kinase"/>
    <property type="match status" value="1"/>
</dbReference>
<dbReference type="InterPro" id="IPR005467">
    <property type="entry name" value="His_kinase_dom"/>
</dbReference>
<evidence type="ECO:0000256" key="5">
    <source>
        <dbReference type="ARBA" id="ARBA00022777"/>
    </source>
</evidence>
<dbReference type="PRINTS" id="PR00344">
    <property type="entry name" value="BCTRLSENSOR"/>
</dbReference>
<dbReference type="RefSeq" id="WP_250867243.1">
    <property type="nucleotide sequence ID" value="NZ_JAGSOI010000005.1"/>
</dbReference>
<dbReference type="Gene3D" id="3.30.450.20">
    <property type="entry name" value="PAS domain"/>
    <property type="match status" value="1"/>
</dbReference>
<reference evidence="12" key="2">
    <citation type="submission" date="2021-04" db="EMBL/GenBank/DDBJ databases">
        <authorList>
            <person name="Dong X."/>
        </authorList>
    </citation>
    <scope>NUCLEOTIDE SEQUENCE</scope>
    <source>
        <strain evidence="12">LLY</strain>
    </source>
</reference>
<dbReference type="CDD" id="cd00130">
    <property type="entry name" value="PAS"/>
    <property type="match status" value="1"/>
</dbReference>
<keyword evidence="7" id="KW-0175">Coiled coil</keyword>
<keyword evidence="5" id="KW-0418">Kinase</keyword>
<dbReference type="InterPro" id="IPR036097">
    <property type="entry name" value="HisK_dim/P_sf"/>
</dbReference>
<feature type="coiled-coil region" evidence="7">
    <location>
        <begin position="261"/>
        <end position="288"/>
    </location>
</feature>
<proteinExistence type="predicted"/>
<evidence type="ECO:0000259" key="9">
    <source>
        <dbReference type="PROSITE" id="PS50110"/>
    </source>
</evidence>
<dbReference type="InterPro" id="IPR003661">
    <property type="entry name" value="HisK_dim/P_dom"/>
</dbReference>
<dbReference type="PANTHER" id="PTHR43047">
    <property type="entry name" value="TWO-COMPONENT HISTIDINE PROTEIN KINASE"/>
    <property type="match status" value="1"/>
</dbReference>
<dbReference type="EC" id="2.7.13.3" evidence="2"/>
<dbReference type="SUPFAM" id="SSF52172">
    <property type="entry name" value="CheY-like"/>
    <property type="match status" value="1"/>
</dbReference>
<dbReference type="SMART" id="SM00388">
    <property type="entry name" value="HisKA"/>
    <property type="match status" value="1"/>
</dbReference>
<feature type="domain" description="PAS" evidence="10">
    <location>
        <begin position="142"/>
        <end position="213"/>
    </location>
</feature>
<feature type="domain" description="PAC" evidence="11">
    <location>
        <begin position="218"/>
        <end position="270"/>
    </location>
</feature>
<dbReference type="PROSITE" id="PS50110">
    <property type="entry name" value="RESPONSE_REGULATORY"/>
    <property type="match status" value="1"/>
</dbReference>
<dbReference type="CDD" id="cd16922">
    <property type="entry name" value="HATPase_EvgS-ArcB-TorS-like"/>
    <property type="match status" value="1"/>
</dbReference>
<dbReference type="GO" id="GO:0000155">
    <property type="term" value="F:phosphorelay sensor kinase activity"/>
    <property type="evidence" value="ECO:0007669"/>
    <property type="project" value="InterPro"/>
</dbReference>
<dbReference type="InterPro" id="IPR001789">
    <property type="entry name" value="Sig_transdc_resp-reg_receiver"/>
</dbReference>
<sequence length="505" mass="56653">MKIGENDNRIEKKPKILIAEADEREAEALISHLPPNYDIIRAVNGSEAVMITKEQLPDLVLLNSNLPEIDGHEVCRVLKGEESNNILPVIMITSIMDDDEKTKAIESKADDLLVRPLDVLELTTRVRSLLRMKGLHGQLIKERDQAQKYVDVAGSIIGVIGKDLKVTLVNQKACDVLGYDKDEIIGKNWFDAFLPAYIRERIKEGYMGVLEGELVPPEYSEKPIITKTNEERLIFWHDVVLRDEDNNIVGTISSGDDITERKIAEKAMEEANRELELLDTIKDQFLTNLNHELRTPLISIKGFTELMLKEDMGPINDAQKNAIDAVLRNSDRLRNLVESLLYVSGEHTKNIRYNMVPLCPTAIIEEIIEDLSVAIKKKGLTIETDIQEDLPIIQGDTDRLKRMINHLLDNAIKFTPEGGKITVSALSDSESIIVTIEDTGIGIPKELLSNIFSRFYQVDGSTRRKYGGTGVGLHICKKIIEAHNGLISVSSKIEEGTILRVKLPI</sequence>
<evidence type="ECO:0000256" key="1">
    <source>
        <dbReference type="ARBA" id="ARBA00000085"/>
    </source>
</evidence>
<dbReference type="PROSITE" id="PS50112">
    <property type="entry name" value="PAS"/>
    <property type="match status" value="1"/>
</dbReference>
<feature type="domain" description="Histidine kinase" evidence="8">
    <location>
        <begin position="288"/>
        <end position="505"/>
    </location>
</feature>
<protein>
    <recommendedName>
        <fullName evidence="2">histidine kinase</fullName>
        <ecNumber evidence="2">2.7.13.3</ecNumber>
    </recommendedName>
</protein>
<evidence type="ECO:0000256" key="4">
    <source>
        <dbReference type="ARBA" id="ARBA00022679"/>
    </source>
</evidence>
<dbReference type="SMART" id="SM00091">
    <property type="entry name" value="PAS"/>
    <property type="match status" value="1"/>
</dbReference>
<feature type="domain" description="Response regulatory" evidence="9">
    <location>
        <begin position="15"/>
        <end position="130"/>
    </location>
</feature>
<dbReference type="Proteomes" id="UP001056766">
    <property type="component" value="Unassembled WGS sequence"/>
</dbReference>
<comment type="caution">
    <text evidence="12">The sequence shown here is derived from an EMBL/GenBank/DDBJ whole genome shotgun (WGS) entry which is preliminary data.</text>
</comment>
<dbReference type="Gene3D" id="3.30.565.10">
    <property type="entry name" value="Histidine kinase-like ATPase, C-terminal domain"/>
    <property type="match status" value="1"/>
</dbReference>
<dbReference type="InterPro" id="IPR011006">
    <property type="entry name" value="CheY-like_superfamily"/>
</dbReference>
<dbReference type="InterPro" id="IPR004358">
    <property type="entry name" value="Sig_transdc_His_kin-like_C"/>
</dbReference>
<gene>
    <name evidence="12" type="ORF">KDK67_02410</name>
</gene>
<dbReference type="SMART" id="SM00387">
    <property type="entry name" value="HATPase_c"/>
    <property type="match status" value="1"/>
</dbReference>
<dbReference type="InterPro" id="IPR036890">
    <property type="entry name" value="HATPase_C_sf"/>
</dbReference>
<evidence type="ECO:0000313" key="12">
    <source>
        <dbReference type="EMBL" id="MCM1985873.1"/>
    </source>
</evidence>
<keyword evidence="3" id="KW-0597">Phosphoprotein</keyword>
<comment type="catalytic activity">
    <reaction evidence="1">
        <text>ATP + protein L-histidine = ADP + protein N-phospho-L-histidine.</text>
        <dbReference type="EC" id="2.7.13.3"/>
    </reaction>
</comment>
<dbReference type="SUPFAM" id="SSF47384">
    <property type="entry name" value="Homodimeric domain of signal transducing histidine kinase"/>
    <property type="match status" value="1"/>
</dbReference>
<organism evidence="12 13">
    <name type="scientific">Methanococcoides seepicolus</name>
    <dbReference type="NCBI Taxonomy" id="2828780"/>
    <lineage>
        <taxon>Archaea</taxon>
        <taxon>Methanobacteriati</taxon>
        <taxon>Methanobacteriota</taxon>
        <taxon>Stenosarchaea group</taxon>
        <taxon>Methanomicrobia</taxon>
        <taxon>Methanosarcinales</taxon>
        <taxon>Methanosarcinaceae</taxon>
        <taxon>Methanococcoides</taxon>
    </lineage>
</organism>
<evidence type="ECO:0000259" key="8">
    <source>
        <dbReference type="PROSITE" id="PS50109"/>
    </source>
</evidence>
<comment type="caution">
    <text evidence="6">Lacks conserved residue(s) required for the propagation of feature annotation.</text>
</comment>
<evidence type="ECO:0000313" key="13">
    <source>
        <dbReference type="Proteomes" id="UP001056766"/>
    </source>
</evidence>
<accession>A0A9E5DAZ0</accession>